<dbReference type="EMBL" id="WNHB01000012">
    <property type="protein sequence ID" value="MTT32069.1"/>
    <property type="molecule type" value="Genomic_DNA"/>
</dbReference>
<evidence type="ECO:0000259" key="1">
    <source>
        <dbReference type="Pfam" id="PF20008"/>
    </source>
</evidence>
<organism evidence="2 3">
    <name type="scientific">Terrilactibacillus tamarindi</name>
    <dbReference type="NCBI Taxonomy" id="2599694"/>
    <lineage>
        <taxon>Bacteria</taxon>
        <taxon>Bacillati</taxon>
        <taxon>Bacillota</taxon>
        <taxon>Bacilli</taxon>
        <taxon>Bacillales</taxon>
        <taxon>Bacillaceae</taxon>
        <taxon>Terrilactibacillus</taxon>
    </lineage>
</organism>
<dbReference type="AlphaFoldDB" id="A0A6N8CPH3"/>
<accession>A0A6N8CPH3</accession>
<evidence type="ECO:0000313" key="2">
    <source>
        <dbReference type="EMBL" id="MTT32069.1"/>
    </source>
</evidence>
<dbReference type="Pfam" id="PF20008">
    <property type="entry name" value="DUF6429"/>
    <property type="match status" value="1"/>
</dbReference>
<comment type="caution">
    <text evidence="2">The sequence shown here is derived from an EMBL/GenBank/DDBJ whole genome shotgun (WGS) entry which is preliminary data.</text>
</comment>
<gene>
    <name evidence="2" type="ORF">GMB86_08625</name>
</gene>
<reference evidence="2 3" key="1">
    <citation type="submission" date="2019-11" db="EMBL/GenBank/DDBJ databases">
        <title>Terrilactibacillus tamarindus sp. nov. BCM23-1 isolated from bark of Tamarindus indica.</title>
        <authorList>
            <person name="Kingkaew E."/>
            <person name="Tanasupawat S."/>
        </authorList>
    </citation>
    <scope>NUCLEOTIDE SEQUENCE [LARGE SCALE GENOMIC DNA]</scope>
    <source>
        <strain evidence="2 3">BCM23-1</strain>
    </source>
</reference>
<dbReference type="InterPro" id="IPR045489">
    <property type="entry name" value="DUF6429"/>
</dbReference>
<feature type="domain" description="DUF6429" evidence="1">
    <location>
        <begin position="6"/>
        <end position="80"/>
    </location>
</feature>
<dbReference type="Proteomes" id="UP000440978">
    <property type="component" value="Unassembled WGS sequence"/>
</dbReference>
<protein>
    <submittedName>
        <fullName evidence="2">Transposase</fullName>
    </submittedName>
</protein>
<evidence type="ECO:0000313" key="3">
    <source>
        <dbReference type="Proteomes" id="UP000440978"/>
    </source>
</evidence>
<sequence>MWMEMEEKIKEHTLLLVYLTSWKEDELYEEMRRSWKGYPFDVLNELTDEDFIRGSIRSKSVYLTEAGIIEAKVLMKKYQVNDV</sequence>
<name>A0A6N8CPH3_9BACI</name>
<keyword evidence="3" id="KW-1185">Reference proteome</keyword>
<proteinExistence type="predicted"/>